<dbReference type="EMBL" id="JH432222">
    <property type="status" value="NOT_ANNOTATED_CDS"/>
    <property type="molecule type" value="Genomic_DNA"/>
</dbReference>
<dbReference type="GO" id="GO:0000915">
    <property type="term" value="P:actomyosin contractile ring assembly"/>
    <property type="evidence" value="ECO:0007669"/>
    <property type="project" value="TreeGrafter"/>
</dbReference>
<evidence type="ECO:0000313" key="3">
    <source>
        <dbReference type="EnsemblMetazoa" id="SMAR013207-PA"/>
    </source>
</evidence>
<dbReference type="AlphaFoldDB" id="T1JH77"/>
<reference evidence="4" key="1">
    <citation type="submission" date="2011-05" db="EMBL/GenBank/DDBJ databases">
        <authorList>
            <person name="Richards S.R."/>
            <person name="Qu J."/>
            <person name="Jiang H."/>
            <person name="Jhangiani S.N."/>
            <person name="Agravi P."/>
            <person name="Goodspeed R."/>
            <person name="Gross S."/>
            <person name="Mandapat C."/>
            <person name="Jackson L."/>
            <person name="Mathew T."/>
            <person name="Pu L."/>
            <person name="Thornton R."/>
            <person name="Saada N."/>
            <person name="Wilczek-Boney K.B."/>
            <person name="Lee S."/>
            <person name="Kovar C."/>
            <person name="Wu Y."/>
            <person name="Scherer S.E."/>
            <person name="Worley K.C."/>
            <person name="Muzny D.M."/>
            <person name="Gibbs R."/>
        </authorList>
    </citation>
    <scope>NUCLEOTIDE SEQUENCE</scope>
    <source>
        <strain evidence="4">Brora</strain>
    </source>
</reference>
<dbReference type="GO" id="GO:0031106">
    <property type="term" value="P:septin ring organization"/>
    <property type="evidence" value="ECO:0007669"/>
    <property type="project" value="TreeGrafter"/>
</dbReference>
<dbReference type="InterPro" id="IPR001849">
    <property type="entry name" value="PH_domain"/>
</dbReference>
<dbReference type="Pfam" id="PF08174">
    <property type="entry name" value="Anillin"/>
    <property type="match status" value="1"/>
</dbReference>
<evidence type="ECO:0000259" key="1">
    <source>
        <dbReference type="Pfam" id="PF00169"/>
    </source>
</evidence>
<dbReference type="Proteomes" id="UP000014500">
    <property type="component" value="Unassembled WGS sequence"/>
</dbReference>
<accession>T1JH77</accession>
<dbReference type="GO" id="GO:0000281">
    <property type="term" value="P:mitotic cytokinesis"/>
    <property type="evidence" value="ECO:0007669"/>
    <property type="project" value="TreeGrafter"/>
</dbReference>
<dbReference type="Gene3D" id="2.30.29.30">
    <property type="entry name" value="Pleckstrin-homology domain (PH domain)/Phosphotyrosine-binding domain (PTB)"/>
    <property type="match status" value="1"/>
</dbReference>
<dbReference type="STRING" id="126957.T1JH77"/>
<dbReference type="OMA" id="MNSCFPH"/>
<protein>
    <submittedName>
        <fullName evidence="3">Uncharacterized protein</fullName>
    </submittedName>
</protein>
<evidence type="ECO:0000259" key="2">
    <source>
        <dbReference type="Pfam" id="PF08174"/>
    </source>
</evidence>
<feature type="domain" description="PH" evidence="1">
    <location>
        <begin position="304"/>
        <end position="400"/>
    </location>
</feature>
<name>T1JH77_STRMM</name>
<dbReference type="InterPro" id="IPR012966">
    <property type="entry name" value="AHD"/>
</dbReference>
<dbReference type="HOGENOM" id="CLU_025066_0_0_1"/>
<dbReference type="SUPFAM" id="SSF50729">
    <property type="entry name" value="PH domain-like"/>
    <property type="match status" value="1"/>
</dbReference>
<dbReference type="Pfam" id="PF00169">
    <property type="entry name" value="PH"/>
    <property type="match status" value="1"/>
</dbReference>
<dbReference type="EnsemblMetazoa" id="SMAR013207-RA">
    <property type="protein sequence ID" value="SMAR013207-PA"/>
    <property type="gene ID" value="SMAR013207"/>
</dbReference>
<dbReference type="InterPro" id="IPR011993">
    <property type="entry name" value="PH-like_dom_sf"/>
</dbReference>
<organism evidence="3 4">
    <name type="scientific">Strigamia maritima</name>
    <name type="common">European centipede</name>
    <name type="synonym">Geophilus maritimus</name>
    <dbReference type="NCBI Taxonomy" id="126957"/>
    <lineage>
        <taxon>Eukaryota</taxon>
        <taxon>Metazoa</taxon>
        <taxon>Ecdysozoa</taxon>
        <taxon>Arthropoda</taxon>
        <taxon>Myriapoda</taxon>
        <taxon>Chilopoda</taxon>
        <taxon>Pleurostigmophora</taxon>
        <taxon>Geophilomorpha</taxon>
        <taxon>Linotaeniidae</taxon>
        <taxon>Strigamia</taxon>
    </lineage>
</organism>
<reference evidence="3" key="2">
    <citation type="submission" date="2015-02" db="UniProtKB">
        <authorList>
            <consortium name="EnsemblMetazoa"/>
        </authorList>
    </citation>
    <scope>IDENTIFICATION</scope>
</reference>
<sequence length="446" mass="51140">MNSCFGPLYSFGRTSSPPLQAAVPKLEVIEDLDLYFIRQIAHSLKEYDLEQKIDLEIKMREGTTKLLAACKHPTQTLEAAKSLLTSNERMTAYMAELQQRKAVERKQAKDMKKIEPCKAKVCVSDIRMPLIWKDSDHFKNKGDYRRFAVFCLLKLGTEIYDTLMVNNVDRSMTDITFEDVVVFDNAKPDFEFRLEVYSHVLHDDLSIASTPRKIKRKINDSISRTVGKKLAANLKDELNSDVGPKFDLVAHAVLNLQEVCDSIKTYDLIMENIENRHSQLPLFGHFCCRLAALPECLVEDRITGYLAVEVGDLSCLRRLWGTVRNFQLSVWAKPSEVNASEPQMIIPINKNTKITPQFSDEHPHSFRIQNTSGGLKHDVSFVVENESEVTNWVLKLTQHCQDQLLWKQAVEKIMEIQSPTPYRLPFAVRQRKGSLYDETSLKGSYY</sequence>
<dbReference type="InterPro" id="IPR051364">
    <property type="entry name" value="Cytokinesis/Rho-signaling"/>
</dbReference>
<feature type="domain" description="Anillin homology" evidence="2">
    <location>
        <begin position="117"/>
        <end position="259"/>
    </location>
</feature>
<proteinExistence type="predicted"/>
<dbReference type="eggNOG" id="ENOG502QRWR">
    <property type="taxonomic scope" value="Eukaryota"/>
</dbReference>
<dbReference type="PANTHER" id="PTHR21538:SF24">
    <property type="entry name" value="PH DOMAIN-CONTAINING PROTEIN"/>
    <property type="match status" value="1"/>
</dbReference>
<dbReference type="PhylomeDB" id="T1JH77"/>
<dbReference type="PANTHER" id="PTHR21538">
    <property type="entry name" value="ANILLIN/RHOTEKIN RTKN"/>
    <property type="match status" value="1"/>
</dbReference>
<dbReference type="GO" id="GO:0005826">
    <property type="term" value="C:actomyosin contractile ring"/>
    <property type="evidence" value="ECO:0007669"/>
    <property type="project" value="TreeGrafter"/>
</dbReference>
<evidence type="ECO:0000313" key="4">
    <source>
        <dbReference type="Proteomes" id="UP000014500"/>
    </source>
</evidence>
<keyword evidence="4" id="KW-1185">Reference proteome</keyword>